<dbReference type="InterPro" id="IPR037165">
    <property type="entry name" value="AldOxase/xan_DH_Mopterin-bd_sf"/>
</dbReference>
<dbReference type="Pfam" id="PF20256">
    <property type="entry name" value="MoCoBD_2"/>
    <property type="match status" value="1"/>
</dbReference>
<comment type="similarity">
    <text evidence="1">Belongs to the xanthine dehydrogenase family.</text>
</comment>
<feature type="region of interest" description="Disordered" evidence="4">
    <location>
        <begin position="1"/>
        <end position="47"/>
    </location>
</feature>
<keyword evidence="2" id="KW-0500">Molybdenum</keyword>
<dbReference type="Proteomes" id="UP000466024">
    <property type="component" value="Unassembled WGS sequence"/>
</dbReference>
<dbReference type="EMBL" id="VTPX01000005">
    <property type="protein sequence ID" value="KAA0018238.1"/>
    <property type="molecule type" value="Genomic_DNA"/>
</dbReference>
<dbReference type="InterPro" id="IPR000674">
    <property type="entry name" value="Ald_Oxase/Xan_DH_a/b"/>
</dbReference>
<evidence type="ECO:0000256" key="4">
    <source>
        <dbReference type="SAM" id="MobiDB-lite"/>
    </source>
</evidence>
<dbReference type="InterPro" id="IPR008274">
    <property type="entry name" value="AldOxase/xan_DH_MoCoBD1"/>
</dbReference>
<sequence length="782" mass="83029">MSALDKGRSGDNERSGDNQPAGVALAGDYWRPEGRPDPLSEKGRIGIGAPLSRVDGAEKVTGGARFAGEFIFDGMVYAALVYSAIANGRILAIDRREAEAMDGVVLVMTHENAPRLNTPPVFLRSPNGAAGDDHPIMQTDRVHWNGQPVALVLAETQEQADAAAESIRVDYAAEPAMIDFELAKAQARQPDNVLGGPAEITVGDADAAFEAAVHRIDATYTTPRHNHNAIEPHALTLAWVNESEGEGETLRIHDASQCVDLAVASLAEVFGIDAAQIHITSPFVGGGFGGKTLWQHQILAAAAAKLADRPVRLALSRKGVYRVVGGRACTEQRMALGADENGRLQALIHSGVAAMTRHNNLPEPFFQATKCLYAADHIRLSIDVADMHMLANTFMRAPGESVSTFALESALDELADQLSMDPLELRARNEPERDPTSGLAFSSRHLLEAARSGAERFGWSERSATPGRRREGEWQIGLGCATATYPYMRMPGAAARITLTPDGATVGIAAHEMGMGTATVQTQVAAARLGLPVEKVAFHYGDSRLTGSVLAGGSQQTAAIGGAVIAAQRALVAELLALVGQDSPLSGLAPDEIECRNEGLGAIGDGSRFESYRQILARAGRSELSVEADAAGSEELANWSMHSFGTIFCEAGVNGVTGEVRIRRLLGSFDCGRILNPKTATSQFRGGMIMGLGLALMEETLFDPRSGRVMNPSLADYHVPVQMDVPEIEVMWTDIPDPHTPMGAHGIGEIGITGVGAAVANAVYNACGKRVRDLPITLDKLL</sequence>
<evidence type="ECO:0000256" key="1">
    <source>
        <dbReference type="ARBA" id="ARBA00006849"/>
    </source>
</evidence>
<gene>
    <name evidence="6" type="ORF">F0A16_10990</name>
</gene>
<dbReference type="AlphaFoldDB" id="A0A640WE42"/>
<keyword evidence="7" id="KW-1185">Reference proteome</keyword>
<keyword evidence="3" id="KW-0560">Oxidoreductase</keyword>
<proteinExistence type="inferred from homology"/>
<comment type="caution">
    <text evidence="6">The sequence shown here is derived from an EMBL/GenBank/DDBJ whole genome shotgun (WGS) entry which is preliminary data.</text>
</comment>
<reference evidence="6 7" key="1">
    <citation type="submission" date="2019-08" db="EMBL/GenBank/DDBJ databases">
        <title>Bioinformatics analysis of the strain L3 and L5.</title>
        <authorList>
            <person name="Li X."/>
        </authorList>
    </citation>
    <scope>NUCLEOTIDE SEQUENCE [LARGE SCALE GENOMIC DNA]</scope>
    <source>
        <strain evidence="6 7">L3</strain>
    </source>
</reference>
<evidence type="ECO:0000313" key="6">
    <source>
        <dbReference type="EMBL" id="KAA0018238.1"/>
    </source>
</evidence>
<dbReference type="InterPro" id="IPR016208">
    <property type="entry name" value="Ald_Oxase/xanthine_DH-like"/>
</dbReference>
<accession>A0A640WE42</accession>
<dbReference type="Pfam" id="PF01315">
    <property type="entry name" value="Ald_Xan_dh_C"/>
    <property type="match status" value="1"/>
</dbReference>
<feature type="compositionally biased region" description="Basic and acidic residues" evidence="4">
    <location>
        <begin position="1"/>
        <end position="16"/>
    </location>
</feature>
<dbReference type="SMART" id="SM01008">
    <property type="entry name" value="Ald_Xan_dh_C"/>
    <property type="match status" value="1"/>
</dbReference>
<dbReference type="Gene3D" id="3.30.365.10">
    <property type="entry name" value="Aldehyde oxidase/xanthine dehydrogenase, molybdopterin binding domain"/>
    <property type="match status" value="4"/>
</dbReference>
<name>A0A640WE42_9GAMM</name>
<evidence type="ECO:0000259" key="5">
    <source>
        <dbReference type="SMART" id="SM01008"/>
    </source>
</evidence>
<dbReference type="Pfam" id="PF02738">
    <property type="entry name" value="MoCoBD_1"/>
    <property type="match status" value="1"/>
</dbReference>
<dbReference type="GO" id="GO:0005506">
    <property type="term" value="F:iron ion binding"/>
    <property type="evidence" value="ECO:0007669"/>
    <property type="project" value="InterPro"/>
</dbReference>
<evidence type="ECO:0000256" key="2">
    <source>
        <dbReference type="ARBA" id="ARBA00022505"/>
    </source>
</evidence>
<dbReference type="SUPFAM" id="SSF54665">
    <property type="entry name" value="CO dehydrogenase molybdoprotein N-domain-like"/>
    <property type="match status" value="1"/>
</dbReference>
<feature type="domain" description="Aldehyde oxidase/xanthine dehydrogenase a/b hammerhead" evidence="5">
    <location>
        <begin position="61"/>
        <end position="175"/>
    </location>
</feature>
<dbReference type="PANTHER" id="PTHR11908">
    <property type="entry name" value="XANTHINE DEHYDROGENASE"/>
    <property type="match status" value="1"/>
</dbReference>
<evidence type="ECO:0000256" key="3">
    <source>
        <dbReference type="ARBA" id="ARBA00023002"/>
    </source>
</evidence>
<protein>
    <submittedName>
        <fullName evidence="6">Xanthine dehydrogenase family protein molybdopterin-binding subunit</fullName>
    </submittedName>
</protein>
<dbReference type="GO" id="GO:0016491">
    <property type="term" value="F:oxidoreductase activity"/>
    <property type="evidence" value="ECO:0007669"/>
    <property type="project" value="UniProtKB-KW"/>
</dbReference>
<dbReference type="InterPro" id="IPR036856">
    <property type="entry name" value="Ald_Oxase/Xan_DH_a/b_sf"/>
</dbReference>
<feature type="compositionally biased region" description="Basic and acidic residues" evidence="4">
    <location>
        <begin position="30"/>
        <end position="44"/>
    </location>
</feature>
<dbReference type="PANTHER" id="PTHR11908:SF132">
    <property type="entry name" value="ALDEHYDE OXIDASE 1-RELATED"/>
    <property type="match status" value="1"/>
</dbReference>
<dbReference type="SUPFAM" id="SSF56003">
    <property type="entry name" value="Molybdenum cofactor-binding domain"/>
    <property type="match status" value="1"/>
</dbReference>
<dbReference type="RefSeq" id="WP_149435441.1">
    <property type="nucleotide sequence ID" value="NZ_VTPX01000005.1"/>
</dbReference>
<dbReference type="InterPro" id="IPR046867">
    <property type="entry name" value="AldOxase/xan_DH_MoCoBD2"/>
</dbReference>
<organism evidence="6 7">
    <name type="scientific">Salinicola corii</name>
    <dbReference type="NCBI Taxonomy" id="2606937"/>
    <lineage>
        <taxon>Bacteria</taxon>
        <taxon>Pseudomonadati</taxon>
        <taxon>Pseudomonadota</taxon>
        <taxon>Gammaproteobacteria</taxon>
        <taxon>Oceanospirillales</taxon>
        <taxon>Halomonadaceae</taxon>
        <taxon>Salinicola</taxon>
    </lineage>
</organism>
<dbReference type="Gene3D" id="3.90.1170.50">
    <property type="entry name" value="Aldehyde oxidase/xanthine dehydrogenase, a/b hammerhead"/>
    <property type="match status" value="1"/>
</dbReference>
<evidence type="ECO:0000313" key="7">
    <source>
        <dbReference type="Proteomes" id="UP000466024"/>
    </source>
</evidence>